<accession>Q2S7V2</accession>
<dbReference type="InterPro" id="IPR000847">
    <property type="entry name" value="LysR_HTH_N"/>
</dbReference>
<dbReference type="PRINTS" id="PR00039">
    <property type="entry name" value="HTHLYSR"/>
</dbReference>
<dbReference type="HOGENOM" id="CLU_039613_39_0_6"/>
<dbReference type="AlphaFoldDB" id="Q2S7V2"/>
<keyword evidence="2" id="KW-0805">Transcription regulation</keyword>
<gene>
    <name evidence="6" type="ordered locus">HCH_06639</name>
</gene>
<dbReference type="Pfam" id="PF03466">
    <property type="entry name" value="LysR_substrate"/>
    <property type="match status" value="1"/>
</dbReference>
<dbReference type="CDD" id="cd08417">
    <property type="entry name" value="PBP2_Nitroaromatics_like"/>
    <property type="match status" value="1"/>
</dbReference>
<dbReference type="eggNOG" id="COG0583">
    <property type="taxonomic scope" value="Bacteria"/>
</dbReference>
<organism evidence="6 7">
    <name type="scientific">Hahella chejuensis (strain KCTC 2396)</name>
    <dbReference type="NCBI Taxonomy" id="349521"/>
    <lineage>
        <taxon>Bacteria</taxon>
        <taxon>Pseudomonadati</taxon>
        <taxon>Pseudomonadota</taxon>
        <taxon>Gammaproteobacteria</taxon>
        <taxon>Oceanospirillales</taxon>
        <taxon>Hahellaceae</taxon>
        <taxon>Hahella</taxon>
    </lineage>
</organism>
<keyword evidence="4" id="KW-0804">Transcription</keyword>
<dbReference type="PROSITE" id="PS50931">
    <property type="entry name" value="HTH_LYSR"/>
    <property type="match status" value="1"/>
</dbReference>
<protein>
    <submittedName>
        <fullName evidence="6">Transcriptional regulator</fullName>
    </submittedName>
</protein>
<evidence type="ECO:0000313" key="6">
    <source>
        <dbReference type="EMBL" id="ABC33272.1"/>
    </source>
</evidence>
<proteinExistence type="inferred from homology"/>
<reference evidence="6 7" key="1">
    <citation type="journal article" date="2005" name="Nucleic Acids Res.">
        <title>Genomic blueprint of Hahella chejuensis, a marine microbe producing an algicidal agent.</title>
        <authorList>
            <person name="Jeong H."/>
            <person name="Yim J.H."/>
            <person name="Lee C."/>
            <person name="Choi S.-H."/>
            <person name="Park Y.K."/>
            <person name="Yoon S.H."/>
            <person name="Hur C.-G."/>
            <person name="Kang H.-Y."/>
            <person name="Kim D."/>
            <person name="Lee H.H."/>
            <person name="Park K.H."/>
            <person name="Park S.-H."/>
            <person name="Park H.-S."/>
            <person name="Lee H.K."/>
            <person name="Oh T.K."/>
            <person name="Kim J.F."/>
        </authorList>
    </citation>
    <scope>NUCLEOTIDE SEQUENCE [LARGE SCALE GENOMIC DNA]</scope>
    <source>
        <strain evidence="6 7">KCTC 2396</strain>
    </source>
</reference>
<evidence type="ECO:0000313" key="7">
    <source>
        <dbReference type="Proteomes" id="UP000000238"/>
    </source>
</evidence>
<evidence type="ECO:0000256" key="2">
    <source>
        <dbReference type="ARBA" id="ARBA00023015"/>
    </source>
</evidence>
<dbReference type="Proteomes" id="UP000000238">
    <property type="component" value="Chromosome"/>
</dbReference>
<evidence type="ECO:0000259" key="5">
    <source>
        <dbReference type="PROSITE" id="PS50931"/>
    </source>
</evidence>
<dbReference type="Gene3D" id="3.40.190.10">
    <property type="entry name" value="Periplasmic binding protein-like II"/>
    <property type="match status" value="2"/>
</dbReference>
<dbReference type="PANTHER" id="PTHR30118:SF15">
    <property type="entry name" value="TRANSCRIPTIONAL REGULATORY PROTEIN"/>
    <property type="match status" value="1"/>
</dbReference>
<dbReference type="STRING" id="349521.HCH_06639"/>
<sequence length="310" mass="35101">MHISRIDLNLFVVFDAIYSEGGITRASEVLHLTQPAVSHALNRLRETLGDELFIRSSRGMTPTPYAHQLIGTVRQALNQLQRGLHQGQEFAPAQLETSFRLCVRDLFDVLLLPALIKNCRAIAPKVVFNCLRSPREQILHDLASGRIDLAADVLISHDDSICHEKLFEDRLTCLLRRDHPALASEWSLAEMLRWPHVQVSSREHGPGYEDIQLSRHGLQRKLGLRTPNFYGAALTAANSDLILCAPEQVARKLTQTIPLQVMPFPLTLNPLETYLYWHRSTDREPAHIWLREQTQRALAQGLQAVEEGVI</sequence>
<dbReference type="GO" id="GO:0003700">
    <property type="term" value="F:DNA-binding transcription factor activity"/>
    <property type="evidence" value="ECO:0007669"/>
    <property type="project" value="InterPro"/>
</dbReference>
<evidence type="ECO:0000256" key="4">
    <source>
        <dbReference type="ARBA" id="ARBA00023163"/>
    </source>
</evidence>
<dbReference type="SUPFAM" id="SSF53850">
    <property type="entry name" value="Periplasmic binding protein-like II"/>
    <property type="match status" value="1"/>
</dbReference>
<dbReference type="Gene3D" id="1.10.10.10">
    <property type="entry name" value="Winged helix-like DNA-binding domain superfamily/Winged helix DNA-binding domain"/>
    <property type="match status" value="1"/>
</dbReference>
<dbReference type="InterPro" id="IPR036388">
    <property type="entry name" value="WH-like_DNA-bd_sf"/>
</dbReference>
<dbReference type="InterPro" id="IPR050389">
    <property type="entry name" value="LysR-type_TF"/>
</dbReference>
<dbReference type="PANTHER" id="PTHR30118">
    <property type="entry name" value="HTH-TYPE TRANSCRIPTIONAL REGULATOR LEUO-RELATED"/>
    <property type="match status" value="1"/>
</dbReference>
<dbReference type="SUPFAM" id="SSF46785">
    <property type="entry name" value="Winged helix' DNA-binding domain"/>
    <property type="match status" value="1"/>
</dbReference>
<dbReference type="RefSeq" id="WP_011400324.1">
    <property type="nucleotide sequence ID" value="NC_007645.1"/>
</dbReference>
<comment type="similarity">
    <text evidence="1">Belongs to the LysR transcriptional regulatory family.</text>
</comment>
<dbReference type="InterPro" id="IPR005119">
    <property type="entry name" value="LysR_subst-bd"/>
</dbReference>
<dbReference type="InterPro" id="IPR037402">
    <property type="entry name" value="YidZ_PBP2"/>
</dbReference>
<dbReference type="EMBL" id="CP000155">
    <property type="protein sequence ID" value="ABC33272.1"/>
    <property type="molecule type" value="Genomic_DNA"/>
</dbReference>
<feature type="domain" description="HTH lysR-type" evidence="5">
    <location>
        <begin position="6"/>
        <end position="63"/>
    </location>
</feature>
<dbReference type="Pfam" id="PF00126">
    <property type="entry name" value="HTH_1"/>
    <property type="match status" value="1"/>
</dbReference>
<evidence type="ECO:0000256" key="1">
    <source>
        <dbReference type="ARBA" id="ARBA00009437"/>
    </source>
</evidence>
<dbReference type="KEGG" id="hch:HCH_06639"/>
<dbReference type="GO" id="GO:0003677">
    <property type="term" value="F:DNA binding"/>
    <property type="evidence" value="ECO:0007669"/>
    <property type="project" value="UniProtKB-KW"/>
</dbReference>
<evidence type="ECO:0000256" key="3">
    <source>
        <dbReference type="ARBA" id="ARBA00023125"/>
    </source>
</evidence>
<dbReference type="InterPro" id="IPR036390">
    <property type="entry name" value="WH_DNA-bd_sf"/>
</dbReference>
<keyword evidence="3" id="KW-0238">DNA-binding</keyword>
<name>Q2S7V2_HAHCH</name>
<dbReference type="OrthoDB" id="8839911at2"/>
<keyword evidence="7" id="KW-1185">Reference proteome</keyword>